<dbReference type="EMBL" id="QJKJ01001213">
    <property type="protein sequence ID" value="RDY08757.1"/>
    <property type="molecule type" value="Genomic_DNA"/>
</dbReference>
<proteinExistence type="predicted"/>
<sequence>MLTSSHPSQHQDRLRFDNFEHVFHGLAGKDPHKHLKEFHVMCSIMRPHRILEDYIKMKAYPFSLDGAAKD</sequence>
<organism evidence="1 2">
    <name type="scientific">Mucuna pruriens</name>
    <name type="common">Velvet bean</name>
    <name type="synonym">Dolichos pruriens</name>
    <dbReference type="NCBI Taxonomy" id="157652"/>
    <lineage>
        <taxon>Eukaryota</taxon>
        <taxon>Viridiplantae</taxon>
        <taxon>Streptophyta</taxon>
        <taxon>Embryophyta</taxon>
        <taxon>Tracheophyta</taxon>
        <taxon>Spermatophyta</taxon>
        <taxon>Magnoliopsida</taxon>
        <taxon>eudicotyledons</taxon>
        <taxon>Gunneridae</taxon>
        <taxon>Pentapetalae</taxon>
        <taxon>rosids</taxon>
        <taxon>fabids</taxon>
        <taxon>Fabales</taxon>
        <taxon>Fabaceae</taxon>
        <taxon>Papilionoideae</taxon>
        <taxon>50 kb inversion clade</taxon>
        <taxon>NPAAA clade</taxon>
        <taxon>indigoferoid/millettioid clade</taxon>
        <taxon>Phaseoleae</taxon>
        <taxon>Mucuna</taxon>
    </lineage>
</organism>
<dbReference type="AlphaFoldDB" id="A0A371I135"/>
<protein>
    <recommendedName>
        <fullName evidence="3">Retrotransposon gag domain-containing protein</fullName>
    </recommendedName>
</protein>
<dbReference type="Proteomes" id="UP000257109">
    <property type="component" value="Unassembled WGS sequence"/>
</dbReference>
<accession>A0A371I135</accession>
<comment type="caution">
    <text evidence="1">The sequence shown here is derived from an EMBL/GenBank/DDBJ whole genome shotgun (WGS) entry which is preliminary data.</text>
</comment>
<name>A0A371I135_MUCPR</name>
<feature type="non-terminal residue" evidence="1">
    <location>
        <position position="1"/>
    </location>
</feature>
<keyword evidence="2" id="KW-1185">Reference proteome</keyword>
<evidence type="ECO:0000313" key="2">
    <source>
        <dbReference type="Proteomes" id="UP000257109"/>
    </source>
</evidence>
<evidence type="ECO:0008006" key="3">
    <source>
        <dbReference type="Google" id="ProtNLM"/>
    </source>
</evidence>
<reference evidence="1" key="1">
    <citation type="submission" date="2018-05" db="EMBL/GenBank/DDBJ databases">
        <title>Draft genome of Mucuna pruriens seed.</title>
        <authorList>
            <person name="Nnadi N.E."/>
            <person name="Vos R."/>
            <person name="Hasami M.H."/>
            <person name="Devisetty U.K."/>
            <person name="Aguiy J.C."/>
        </authorList>
    </citation>
    <scope>NUCLEOTIDE SEQUENCE [LARGE SCALE GENOMIC DNA]</scope>
    <source>
        <strain evidence="1">JCA_2017</strain>
    </source>
</reference>
<evidence type="ECO:0000313" key="1">
    <source>
        <dbReference type="EMBL" id="RDY08757.1"/>
    </source>
</evidence>
<gene>
    <name evidence="1" type="ORF">CR513_06987</name>
</gene>
<dbReference type="OrthoDB" id="1422241at2759"/>